<feature type="domain" description="Phospholipase/carboxylesterase/thioesterase" evidence="4">
    <location>
        <begin position="12"/>
        <end position="215"/>
    </location>
</feature>
<evidence type="ECO:0000313" key="5">
    <source>
        <dbReference type="Ensembl" id="ENSOKIP00005016156.1"/>
    </source>
</evidence>
<evidence type="ECO:0000256" key="1">
    <source>
        <dbReference type="ARBA" id="ARBA00006499"/>
    </source>
</evidence>
<dbReference type="GO" id="GO:0005737">
    <property type="term" value="C:cytoplasm"/>
    <property type="evidence" value="ECO:0007669"/>
    <property type="project" value="TreeGrafter"/>
</dbReference>
<evidence type="ECO:0000313" key="6">
    <source>
        <dbReference type="Proteomes" id="UP000694557"/>
    </source>
</evidence>
<sequence length="260" mass="28114">MAAVRSSKLLHKCVASPTGKHSASVIFLHGSGVYILQWSLSWVKEVSLPDLAFPHIRVVYPTALARPYTPMRGGGVLSNVWFDLYKISRDCLEHLESIDRPNGPSTMTCSVLSCSSSKGGFSMGGAMALHLVCRYHRGIAGVLLCPAVEERARAGSPLPELFQGHGTGDELVFHKWGGETTAVLKKAGMTTTLHSFQGLQHQLFRPEIELLRSWILTKLLPDPHQAAPGSSPSCSRILTKLLPDPHQAAPGSSPSCSRTV</sequence>
<proteinExistence type="inferred from homology"/>
<dbReference type="Gene3D" id="3.40.50.1820">
    <property type="entry name" value="alpha/beta hydrolase"/>
    <property type="match status" value="2"/>
</dbReference>
<evidence type="ECO:0000256" key="3">
    <source>
        <dbReference type="ARBA" id="ARBA00022801"/>
    </source>
</evidence>
<dbReference type="InterPro" id="IPR050565">
    <property type="entry name" value="LYPA1-2/EST-like"/>
</dbReference>
<dbReference type="PANTHER" id="PTHR10655">
    <property type="entry name" value="LYSOPHOSPHOLIPASE-RELATED"/>
    <property type="match status" value="1"/>
</dbReference>
<dbReference type="GO" id="GO:0052689">
    <property type="term" value="F:carboxylic ester hydrolase activity"/>
    <property type="evidence" value="ECO:0007669"/>
    <property type="project" value="TreeGrafter"/>
</dbReference>
<dbReference type="Ensembl" id="ENSOKIT00005017225.1">
    <property type="protein sequence ID" value="ENSOKIP00005016156.1"/>
    <property type="gene ID" value="ENSOKIG00005007205.1"/>
</dbReference>
<reference evidence="5" key="2">
    <citation type="submission" date="2025-09" db="UniProtKB">
        <authorList>
            <consortium name="Ensembl"/>
        </authorList>
    </citation>
    <scope>IDENTIFICATION</scope>
</reference>
<keyword evidence="3" id="KW-0378">Hydrolase</keyword>
<reference evidence="5" key="1">
    <citation type="submission" date="2025-08" db="UniProtKB">
        <authorList>
            <consortium name="Ensembl"/>
        </authorList>
    </citation>
    <scope>IDENTIFICATION</scope>
</reference>
<organism evidence="5 6">
    <name type="scientific">Oncorhynchus kisutch</name>
    <name type="common">Coho salmon</name>
    <name type="synonym">Salmo kisutch</name>
    <dbReference type="NCBI Taxonomy" id="8019"/>
    <lineage>
        <taxon>Eukaryota</taxon>
        <taxon>Metazoa</taxon>
        <taxon>Chordata</taxon>
        <taxon>Craniata</taxon>
        <taxon>Vertebrata</taxon>
        <taxon>Euteleostomi</taxon>
        <taxon>Actinopterygii</taxon>
        <taxon>Neopterygii</taxon>
        <taxon>Teleostei</taxon>
        <taxon>Protacanthopterygii</taxon>
        <taxon>Salmoniformes</taxon>
        <taxon>Salmonidae</taxon>
        <taxon>Salmoninae</taxon>
        <taxon>Oncorhynchus</taxon>
    </lineage>
</organism>
<dbReference type="InterPro" id="IPR003140">
    <property type="entry name" value="PLipase/COase/thioEstase"/>
</dbReference>
<name>A0A8C7D9Y6_ONCKI</name>
<dbReference type="GeneTree" id="ENSGT00940000159171"/>
<protein>
    <recommendedName>
        <fullName evidence="2">palmitoyl-protein hydrolase</fullName>
        <ecNumber evidence="2">3.1.2.22</ecNumber>
    </recommendedName>
</protein>
<accession>A0A8C7D9Y6</accession>
<dbReference type="Proteomes" id="UP000694557">
    <property type="component" value="Unassembled WGS sequence"/>
</dbReference>
<dbReference type="PANTHER" id="PTHR10655:SF17">
    <property type="entry name" value="LYSOPHOSPHOLIPASE-LIKE PROTEIN 1"/>
    <property type="match status" value="1"/>
</dbReference>
<evidence type="ECO:0000259" key="4">
    <source>
        <dbReference type="Pfam" id="PF02230"/>
    </source>
</evidence>
<gene>
    <name evidence="5" type="primary">LYPLAL1</name>
</gene>
<dbReference type="GO" id="GO:0008474">
    <property type="term" value="F:palmitoyl-(protein) hydrolase activity"/>
    <property type="evidence" value="ECO:0007669"/>
    <property type="project" value="UniProtKB-EC"/>
</dbReference>
<dbReference type="InterPro" id="IPR029058">
    <property type="entry name" value="AB_hydrolase_fold"/>
</dbReference>
<comment type="similarity">
    <text evidence="1">Belongs to the AB hydrolase superfamily. AB hydrolase 2 family.</text>
</comment>
<evidence type="ECO:0000256" key="2">
    <source>
        <dbReference type="ARBA" id="ARBA00012423"/>
    </source>
</evidence>
<dbReference type="AlphaFoldDB" id="A0A8C7D9Y6"/>
<dbReference type="Pfam" id="PF02230">
    <property type="entry name" value="Abhydrolase_2"/>
    <property type="match status" value="1"/>
</dbReference>
<dbReference type="EC" id="3.1.2.22" evidence="2"/>
<dbReference type="SUPFAM" id="SSF53474">
    <property type="entry name" value="alpha/beta-Hydrolases"/>
    <property type="match status" value="1"/>
</dbReference>
<keyword evidence="6" id="KW-1185">Reference proteome</keyword>